<keyword evidence="3" id="KW-1185">Reference proteome</keyword>
<comment type="caution">
    <text evidence="2">The sequence shown here is derived from an EMBL/GenBank/DDBJ whole genome shotgun (WGS) entry which is preliminary data.</text>
</comment>
<organism evidence="2 3">
    <name type="scientific">Temnothorax longispinosus</name>
    <dbReference type="NCBI Taxonomy" id="300112"/>
    <lineage>
        <taxon>Eukaryota</taxon>
        <taxon>Metazoa</taxon>
        <taxon>Ecdysozoa</taxon>
        <taxon>Arthropoda</taxon>
        <taxon>Hexapoda</taxon>
        <taxon>Insecta</taxon>
        <taxon>Pterygota</taxon>
        <taxon>Neoptera</taxon>
        <taxon>Endopterygota</taxon>
        <taxon>Hymenoptera</taxon>
        <taxon>Apocrita</taxon>
        <taxon>Aculeata</taxon>
        <taxon>Formicoidea</taxon>
        <taxon>Formicidae</taxon>
        <taxon>Myrmicinae</taxon>
        <taxon>Temnothorax</taxon>
    </lineage>
</organism>
<proteinExistence type="predicted"/>
<dbReference type="Proteomes" id="UP000310200">
    <property type="component" value="Unassembled WGS sequence"/>
</dbReference>
<dbReference type="EMBL" id="QBLH01002144">
    <property type="protein sequence ID" value="TGZ49416.1"/>
    <property type="molecule type" value="Genomic_DNA"/>
</dbReference>
<sequence length="118" mass="13194">MITGERRTVNKSRTQHTCDSVWARRRTRVKGMATKSSEKPTDDIRAMGRDSTMEQITHFSGGARGISAPPVAQIRFRDVNEIVDVRRRRSTDAGSAALPENADAHADYVRTRPLSARN</sequence>
<dbReference type="AlphaFoldDB" id="A0A4S2KJT3"/>
<accession>A0A4S2KJT3</accession>
<evidence type="ECO:0000313" key="3">
    <source>
        <dbReference type="Proteomes" id="UP000310200"/>
    </source>
</evidence>
<feature type="region of interest" description="Disordered" evidence="1">
    <location>
        <begin position="87"/>
        <end position="118"/>
    </location>
</feature>
<name>A0A4S2KJT3_9HYME</name>
<evidence type="ECO:0000256" key="1">
    <source>
        <dbReference type="SAM" id="MobiDB-lite"/>
    </source>
</evidence>
<protein>
    <submittedName>
        <fullName evidence="2">Uncharacterized protein</fullName>
    </submittedName>
</protein>
<evidence type="ECO:0000313" key="2">
    <source>
        <dbReference type="EMBL" id="TGZ49416.1"/>
    </source>
</evidence>
<reference evidence="2 3" key="1">
    <citation type="journal article" date="2019" name="Philos. Trans. R. Soc. Lond., B, Biol. Sci.">
        <title>Ant behaviour and brain gene expression of defending hosts depend on the ecological success of the intruding social parasite.</title>
        <authorList>
            <person name="Kaur R."/>
            <person name="Stoldt M."/>
            <person name="Jongepier E."/>
            <person name="Feldmeyer B."/>
            <person name="Menzel F."/>
            <person name="Bornberg-Bauer E."/>
            <person name="Foitzik S."/>
        </authorList>
    </citation>
    <scope>NUCLEOTIDE SEQUENCE [LARGE SCALE GENOMIC DNA]</scope>
    <source>
        <tissue evidence="2">Whole body</tissue>
    </source>
</reference>
<gene>
    <name evidence="2" type="ORF">DBV15_09774</name>
</gene>